<evidence type="ECO:0000256" key="3">
    <source>
        <dbReference type="ARBA" id="ARBA00022578"/>
    </source>
</evidence>
<accession>A0A7C4KHQ3</accession>
<comment type="caution">
    <text evidence="6">The sequence shown here is derived from an EMBL/GenBank/DDBJ whole genome shotgun (WGS) entry which is preliminary data.</text>
</comment>
<comment type="similarity">
    <text evidence="2">Belongs to the transposase mutator family.</text>
</comment>
<protein>
    <submittedName>
        <fullName evidence="6">Uncharacterized protein</fullName>
    </submittedName>
</protein>
<comment type="function">
    <text evidence="1">Required for the transposition of the insertion element.</text>
</comment>
<evidence type="ECO:0000256" key="2">
    <source>
        <dbReference type="ARBA" id="ARBA00010961"/>
    </source>
</evidence>
<proteinExistence type="inferred from homology"/>
<dbReference type="GO" id="GO:0006313">
    <property type="term" value="P:DNA transposition"/>
    <property type="evidence" value="ECO:0007669"/>
    <property type="project" value="InterPro"/>
</dbReference>
<keyword evidence="3" id="KW-0815">Transposition</keyword>
<dbReference type="EMBL" id="DSYK01000457">
    <property type="protein sequence ID" value="HGS22062.1"/>
    <property type="molecule type" value="Genomic_DNA"/>
</dbReference>
<evidence type="ECO:0000256" key="4">
    <source>
        <dbReference type="ARBA" id="ARBA00023125"/>
    </source>
</evidence>
<sequence>MVYLFLDACYEKVRQDGQIRDAAILIASGVDPVG</sequence>
<dbReference type="Pfam" id="PF00872">
    <property type="entry name" value="Transposase_mut"/>
    <property type="match status" value="1"/>
</dbReference>
<dbReference type="AlphaFoldDB" id="A0A7C4KHQ3"/>
<organism evidence="6">
    <name type="scientific">Anaerolinea thermolimosa</name>
    <dbReference type="NCBI Taxonomy" id="229919"/>
    <lineage>
        <taxon>Bacteria</taxon>
        <taxon>Bacillati</taxon>
        <taxon>Chloroflexota</taxon>
        <taxon>Anaerolineae</taxon>
        <taxon>Anaerolineales</taxon>
        <taxon>Anaerolineaceae</taxon>
        <taxon>Anaerolinea</taxon>
    </lineage>
</organism>
<dbReference type="GO" id="GO:0003677">
    <property type="term" value="F:DNA binding"/>
    <property type="evidence" value="ECO:0007669"/>
    <property type="project" value="UniProtKB-KW"/>
</dbReference>
<evidence type="ECO:0000313" key="6">
    <source>
        <dbReference type="EMBL" id="HGS22062.1"/>
    </source>
</evidence>
<keyword evidence="5" id="KW-0233">DNA recombination</keyword>
<keyword evidence="4" id="KW-0238">DNA-binding</keyword>
<reference evidence="6" key="1">
    <citation type="journal article" date="2020" name="mSystems">
        <title>Genome- and Community-Level Interaction Insights into Carbon Utilization and Element Cycling Functions of Hydrothermarchaeota in Hydrothermal Sediment.</title>
        <authorList>
            <person name="Zhou Z."/>
            <person name="Liu Y."/>
            <person name="Xu W."/>
            <person name="Pan J."/>
            <person name="Luo Z.H."/>
            <person name="Li M."/>
        </authorList>
    </citation>
    <scope>NUCLEOTIDE SEQUENCE [LARGE SCALE GENOMIC DNA]</scope>
    <source>
        <strain evidence="6">SpSt-573</strain>
    </source>
</reference>
<evidence type="ECO:0000256" key="1">
    <source>
        <dbReference type="ARBA" id="ARBA00002190"/>
    </source>
</evidence>
<gene>
    <name evidence="6" type="ORF">ENT37_09350</name>
</gene>
<evidence type="ECO:0000256" key="5">
    <source>
        <dbReference type="ARBA" id="ARBA00023172"/>
    </source>
</evidence>
<dbReference type="InterPro" id="IPR001207">
    <property type="entry name" value="Transposase_mutator"/>
</dbReference>
<dbReference type="GO" id="GO:0004803">
    <property type="term" value="F:transposase activity"/>
    <property type="evidence" value="ECO:0007669"/>
    <property type="project" value="InterPro"/>
</dbReference>
<name>A0A7C4KHQ3_9CHLR</name>